<evidence type="ECO:0000256" key="1">
    <source>
        <dbReference type="ARBA" id="ARBA00022603"/>
    </source>
</evidence>
<accession>A0A8B7C7B4</accession>
<evidence type="ECO:0000256" key="4">
    <source>
        <dbReference type="ARBA" id="ARBA00022884"/>
    </source>
</evidence>
<feature type="domain" description="SAM-dependent MTase RsmB/NOP-type" evidence="8">
    <location>
        <begin position="160"/>
        <end position="448"/>
    </location>
</feature>
<dbReference type="Gene3D" id="3.30.70.1170">
    <property type="entry name" value="Sun protein, domain 3"/>
    <property type="match status" value="1"/>
</dbReference>
<dbReference type="RefSeq" id="XP_008793271.2">
    <property type="nucleotide sequence ID" value="XM_008795049.3"/>
</dbReference>
<dbReference type="PRINTS" id="PR02008">
    <property type="entry name" value="RCMTFAMILY"/>
</dbReference>
<dbReference type="PANTHER" id="PTHR22807">
    <property type="entry name" value="NOP2 YEAST -RELATED NOL1/NOP2/FMU SUN DOMAIN-CONTAINING"/>
    <property type="match status" value="1"/>
</dbReference>
<evidence type="ECO:0000259" key="8">
    <source>
        <dbReference type="PROSITE" id="PS51686"/>
    </source>
</evidence>
<keyword evidence="1 6" id="KW-0489">Methyltransferase</keyword>
<evidence type="ECO:0000256" key="5">
    <source>
        <dbReference type="ARBA" id="ARBA00053002"/>
    </source>
</evidence>
<proteinExistence type="inferred from homology"/>
<feature type="binding site" evidence="6">
    <location>
        <position position="300"/>
    </location>
    <ligand>
        <name>S-adenosyl-L-methionine</name>
        <dbReference type="ChEBI" id="CHEBI:59789"/>
    </ligand>
</feature>
<dbReference type="SUPFAM" id="SSF53335">
    <property type="entry name" value="S-adenosyl-L-methionine-dependent methyltransferases"/>
    <property type="match status" value="1"/>
</dbReference>
<comment type="catalytic activity">
    <reaction evidence="5">
        <text>a cytidine in 25S rRNA + S-adenosyl-L-methionine = a 5-methylcytidine in 25S rRNA + S-adenosyl-L-homocysteine + H(+)</text>
        <dbReference type="Rhea" id="RHEA:47780"/>
        <dbReference type="Rhea" id="RHEA-COMP:11911"/>
        <dbReference type="Rhea" id="RHEA-COMP:11912"/>
        <dbReference type="ChEBI" id="CHEBI:15378"/>
        <dbReference type="ChEBI" id="CHEBI:57856"/>
        <dbReference type="ChEBI" id="CHEBI:59789"/>
        <dbReference type="ChEBI" id="CHEBI:74483"/>
        <dbReference type="ChEBI" id="CHEBI:82748"/>
    </reaction>
</comment>
<reference evidence="10" key="2">
    <citation type="submission" date="2025-08" db="UniProtKB">
        <authorList>
            <consortium name="RefSeq"/>
        </authorList>
    </citation>
    <scope>IDENTIFICATION</scope>
    <source>
        <tissue evidence="10">Young leaves</tissue>
    </source>
</reference>
<dbReference type="Pfam" id="PF21148">
    <property type="entry name" value="NSUN5_fdxn-like"/>
    <property type="match status" value="1"/>
</dbReference>
<feature type="active site" description="Nucleophile" evidence="6">
    <location>
        <position position="382"/>
    </location>
</feature>
<evidence type="ECO:0000256" key="2">
    <source>
        <dbReference type="ARBA" id="ARBA00022679"/>
    </source>
</evidence>
<dbReference type="PROSITE" id="PS51686">
    <property type="entry name" value="SAM_MT_RSMB_NOP"/>
    <property type="match status" value="1"/>
</dbReference>
<dbReference type="InterPro" id="IPR049560">
    <property type="entry name" value="MeTrfase_RsmB-F_NOP2_cat"/>
</dbReference>
<keyword evidence="2 6" id="KW-0808">Transferase</keyword>
<dbReference type="AlphaFoldDB" id="A0A8B7C7B4"/>
<dbReference type="GeneID" id="103709607"/>
<evidence type="ECO:0000313" key="9">
    <source>
        <dbReference type="Proteomes" id="UP000228380"/>
    </source>
</evidence>
<keyword evidence="4 6" id="KW-0694">RNA-binding</keyword>
<dbReference type="GO" id="GO:0003723">
    <property type="term" value="F:RNA binding"/>
    <property type="evidence" value="ECO:0007669"/>
    <property type="project" value="UniProtKB-UniRule"/>
</dbReference>
<evidence type="ECO:0000256" key="7">
    <source>
        <dbReference type="SAM" id="MobiDB-lite"/>
    </source>
</evidence>
<dbReference type="InterPro" id="IPR029063">
    <property type="entry name" value="SAM-dependent_MTases_sf"/>
</dbReference>
<dbReference type="GO" id="GO:0070475">
    <property type="term" value="P:rRNA base methylation"/>
    <property type="evidence" value="ECO:0007669"/>
    <property type="project" value="TreeGrafter"/>
</dbReference>
<dbReference type="InterPro" id="IPR001678">
    <property type="entry name" value="MeTrfase_RsmB-F_NOP2_dom"/>
</dbReference>
<dbReference type="Proteomes" id="UP000228380">
    <property type="component" value="Chromosome 9"/>
</dbReference>
<comment type="similarity">
    <text evidence="6">Belongs to the class I-like SAM-binding methyltransferase superfamily. RsmB/NOP family.</text>
</comment>
<dbReference type="GO" id="GO:0008173">
    <property type="term" value="F:RNA methyltransferase activity"/>
    <property type="evidence" value="ECO:0007669"/>
    <property type="project" value="InterPro"/>
</dbReference>
<name>A0A8B7C7B4_PHODC</name>
<gene>
    <name evidence="10" type="primary">LOC103709607</name>
</gene>
<protein>
    <submittedName>
        <fullName evidence="10">28S rRNA (Cytosine-C(5))-methyltransferase isoform X2</fullName>
    </submittedName>
</protein>
<feature type="region of interest" description="Disordered" evidence="7">
    <location>
        <begin position="1"/>
        <end position="26"/>
    </location>
</feature>
<dbReference type="Pfam" id="PF01189">
    <property type="entry name" value="Methyltr_RsmB-F"/>
    <property type="match status" value="1"/>
</dbReference>
<feature type="binding site" evidence="6">
    <location>
        <begin position="249"/>
        <end position="255"/>
    </location>
    <ligand>
        <name>S-adenosyl-L-methionine</name>
        <dbReference type="ChEBI" id="CHEBI:59789"/>
    </ligand>
</feature>
<feature type="compositionally biased region" description="Pro residues" evidence="7">
    <location>
        <begin position="1"/>
        <end position="10"/>
    </location>
</feature>
<dbReference type="Gene3D" id="3.40.50.150">
    <property type="entry name" value="Vaccinia Virus protein VP39"/>
    <property type="match status" value="1"/>
</dbReference>
<sequence>MVRPPRPPPPPKDKKHPKRRMNSKKAVERSAYFARREAAWVLRQVLQGDARRRATASIKSLVYGPSVRNKKATFALVCQTLKYLPLMKDVLTRTKLLTCKWKKQEELIFVTAYDVLFGRDIAMTGDVEKFLMRHKDALQAALAQLCSTQKFKHVEDLLLKNQNPVISKPRYVRVNTLKMDVESAIQEIGKTNKVAKDDMVPDMLVLPSGVDLHDHPLVKNGSMFLQGKASSMVAVALCPKPGWKVLDGCAAPGNKTIHLAALMKGKGNIIACELHEERVKVLQDTIRRSGAPNVDIVHGDFLDIDTRDPLFAKVRAILLDPSCSGSGISAERLDHLLPSFSKGHDVDAATSQRAKKLAAFQRKALAHALSFPEVERVVYSTCSIYQTENEDVIKSVLPLATSLNFELATPFPRWPRRGLPVFEGSEHVLRTDPREDMEGFFIALFVRKKSINSSGKMIRRNIGESSSCSTPKNHRKRKRVMMYPFCRMLRMWSYQALARQIPTER</sequence>
<dbReference type="InterPro" id="IPR048889">
    <property type="entry name" value="NSUN5_RCM1_N"/>
</dbReference>
<dbReference type="PANTHER" id="PTHR22807:SF4">
    <property type="entry name" value="28S RRNA (CYTOSINE-C(5))-METHYLTRANSFERASE"/>
    <property type="match status" value="1"/>
</dbReference>
<evidence type="ECO:0000256" key="6">
    <source>
        <dbReference type="PROSITE-ProRule" id="PRU01023"/>
    </source>
</evidence>
<evidence type="ECO:0000313" key="10">
    <source>
        <dbReference type="RefSeq" id="XP_008793271.2"/>
    </source>
</evidence>
<evidence type="ECO:0000256" key="3">
    <source>
        <dbReference type="ARBA" id="ARBA00022691"/>
    </source>
</evidence>
<organism evidence="9 10">
    <name type="scientific">Phoenix dactylifera</name>
    <name type="common">Date palm</name>
    <dbReference type="NCBI Taxonomy" id="42345"/>
    <lineage>
        <taxon>Eukaryota</taxon>
        <taxon>Viridiplantae</taxon>
        <taxon>Streptophyta</taxon>
        <taxon>Embryophyta</taxon>
        <taxon>Tracheophyta</taxon>
        <taxon>Spermatophyta</taxon>
        <taxon>Magnoliopsida</taxon>
        <taxon>Liliopsida</taxon>
        <taxon>Arecaceae</taxon>
        <taxon>Coryphoideae</taxon>
        <taxon>Phoeniceae</taxon>
        <taxon>Phoenix</taxon>
    </lineage>
</organism>
<feature type="binding site" evidence="6">
    <location>
        <position position="320"/>
    </location>
    <ligand>
        <name>S-adenosyl-L-methionine</name>
        <dbReference type="ChEBI" id="CHEBI:59789"/>
    </ligand>
</feature>
<dbReference type="InterPro" id="IPR023267">
    <property type="entry name" value="RCMT"/>
</dbReference>
<feature type="compositionally biased region" description="Basic residues" evidence="7">
    <location>
        <begin position="13"/>
        <end position="23"/>
    </location>
</feature>
<dbReference type="FunFam" id="3.40.50.150:FF:000164">
    <property type="entry name" value="Methyltransferase NSUN5, putative"/>
    <property type="match status" value="1"/>
</dbReference>
<dbReference type="Pfam" id="PF21153">
    <property type="entry name" value="NSUN5_N"/>
    <property type="match status" value="1"/>
</dbReference>
<dbReference type="InterPro" id="IPR049561">
    <property type="entry name" value="NSUN5_7_fdxn-like"/>
</dbReference>
<reference evidence="9" key="1">
    <citation type="journal article" date="2019" name="Nat. Commun.">
        <title>Genome-wide association mapping of date palm fruit traits.</title>
        <authorList>
            <person name="Hazzouri K.M."/>
            <person name="Gros-Balthazard M."/>
            <person name="Flowers J.M."/>
            <person name="Copetti D."/>
            <person name="Lemansour A."/>
            <person name="Lebrun M."/>
            <person name="Masmoudi K."/>
            <person name="Ferrand S."/>
            <person name="Dhar M.I."/>
            <person name="Fresquez Z.A."/>
            <person name="Rosas U."/>
            <person name="Zhang J."/>
            <person name="Talag J."/>
            <person name="Lee S."/>
            <person name="Kudrna D."/>
            <person name="Powell R.F."/>
            <person name="Leitch I.J."/>
            <person name="Krueger R.R."/>
            <person name="Wing R.A."/>
            <person name="Amiri K.M.A."/>
            <person name="Purugganan M.D."/>
        </authorList>
    </citation>
    <scope>NUCLEOTIDE SEQUENCE [LARGE SCALE GENOMIC DNA]</scope>
    <source>
        <strain evidence="9">cv. Khalas</strain>
    </source>
</reference>
<feature type="binding site" evidence="6">
    <location>
        <position position="273"/>
    </location>
    <ligand>
        <name>S-adenosyl-L-methionine</name>
        <dbReference type="ChEBI" id="CHEBI:59789"/>
    </ligand>
</feature>
<keyword evidence="9" id="KW-1185">Reference proteome</keyword>
<dbReference type="GO" id="GO:0005730">
    <property type="term" value="C:nucleolus"/>
    <property type="evidence" value="ECO:0007669"/>
    <property type="project" value="TreeGrafter"/>
</dbReference>
<dbReference type="CDD" id="cd02440">
    <property type="entry name" value="AdoMet_MTases"/>
    <property type="match status" value="1"/>
</dbReference>
<keyword evidence="3 6" id="KW-0949">S-adenosyl-L-methionine</keyword>